<comment type="caution">
    <text evidence="2">The sequence shown here is derived from an EMBL/GenBank/DDBJ whole genome shotgun (WGS) entry which is preliminary data.</text>
</comment>
<keyword evidence="3" id="KW-1185">Reference proteome</keyword>
<organism evidence="2 3">
    <name type="scientific">Penicillium brevicompactum</name>
    <dbReference type="NCBI Taxonomy" id="5074"/>
    <lineage>
        <taxon>Eukaryota</taxon>
        <taxon>Fungi</taxon>
        <taxon>Dikarya</taxon>
        <taxon>Ascomycota</taxon>
        <taxon>Pezizomycotina</taxon>
        <taxon>Eurotiomycetes</taxon>
        <taxon>Eurotiomycetidae</taxon>
        <taxon>Eurotiales</taxon>
        <taxon>Aspergillaceae</taxon>
        <taxon>Penicillium</taxon>
    </lineage>
</organism>
<dbReference type="Proteomes" id="UP001148299">
    <property type="component" value="Unassembled WGS sequence"/>
</dbReference>
<proteinExistence type="predicted"/>
<feature type="compositionally biased region" description="Basic and acidic residues" evidence="1">
    <location>
        <begin position="280"/>
        <end position="291"/>
    </location>
</feature>
<dbReference type="EMBL" id="JAPZBR010000005">
    <property type="protein sequence ID" value="KAJ5354048.1"/>
    <property type="molecule type" value="Genomic_DNA"/>
</dbReference>
<accession>A0A9W9R5H1</accession>
<name>A0A9W9R5H1_PENBR</name>
<reference evidence="2" key="1">
    <citation type="submission" date="2022-12" db="EMBL/GenBank/DDBJ databases">
        <authorList>
            <person name="Petersen C."/>
        </authorList>
    </citation>
    <scope>NUCLEOTIDE SEQUENCE</scope>
    <source>
        <strain evidence="2">IBT 35675</strain>
    </source>
</reference>
<evidence type="ECO:0000313" key="2">
    <source>
        <dbReference type="EMBL" id="KAJ5354048.1"/>
    </source>
</evidence>
<evidence type="ECO:0000313" key="3">
    <source>
        <dbReference type="Proteomes" id="UP001148299"/>
    </source>
</evidence>
<protein>
    <submittedName>
        <fullName evidence="2">Uncharacterized protein</fullName>
    </submittedName>
</protein>
<gene>
    <name evidence="2" type="ORF">N7541_006612</name>
</gene>
<evidence type="ECO:0000256" key="1">
    <source>
        <dbReference type="SAM" id="MobiDB-lite"/>
    </source>
</evidence>
<reference evidence="2" key="2">
    <citation type="journal article" date="2023" name="IMA Fungus">
        <title>Comparative genomic study of the Penicillium genus elucidates a diverse pangenome and 15 lateral gene transfer events.</title>
        <authorList>
            <person name="Petersen C."/>
            <person name="Sorensen T."/>
            <person name="Nielsen M.R."/>
            <person name="Sondergaard T.E."/>
            <person name="Sorensen J.L."/>
            <person name="Fitzpatrick D.A."/>
            <person name="Frisvad J.C."/>
            <person name="Nielsen K.L."/>
        </authorList>
    </citation>
    <scope>NUCLEOTIDE SEQUENCE</scope>
    <source>
        <strain evidence="2">IBT 35675</strain>
    </source>
</reference>
<feature type="region of interest" description="Disordered" evidence="1">
    <location>
        <begin position="267"/>
        <end position="291"/>
    </location>
</feature>
<dbReference type="AlphaFoldDB" id="A0A9W9R5H1"/>
<sequence length="291" mass="33689">MIRSFPEGFNHPMPRGWPLPSHEQPEEVYSLPWKRLNEVHKEKFHGFRIVARALAEQKNNIVELSVDSRLLRTGINCTILDDTCEEYNHLATLLKKPGFRRLDLSFTLAGTWQSFPHEKLHNILREAGDLEELSLATTGIDAENEHKNLHNVAPVPLKDIFPIENWPKLQHFELSRLIVSESDVISFLAELPATMRSVRLGFLTFVDNENWHSFLAKMREEIRKSRLWSDRRRTVTIGCNQDISFPGRARWIGEEVDEFLYGDGQNPFHDPPINMPREGYGTKKDQLDPSS</sequence>